<keyword evidence="1" id="KW-0175">Coiled coil</keyword>
<gene>
    <name evidence="3" type="ORF">OQ497_05200</name>
</gene>
<dbReference type="InterPro" id="IPR010870">
    <property type="entry name" value="Porin_O/P"/>
</dbReference>
<name>A0ABT3QDM0_9PROT</name>
<dbReference type="Proteomes" id="UP001301152">
    <property type="component" value="Unassembled WGS sequence"/>
</dbReference>
<keyword evidence="2" id="KW-0732">Signal</keyword>
<evidence type="ECO:0000313" key="4">
    <source>
        <dbReference type="Proteomes" id="UP001301152"/>
    </source>
</evidence>
<dbReference type="EMBL" id="JAPIUZ010000002">
    <property type="protein sequence ID" value="MCX2563360.1"/>
    <property type="molecule type" value="Genomic_DNA"/>
</dbReference>
<organism evidence="3 4">
    <name type="scientific">Acetobacter thailandicus</name>
    <dbReference type="NCBI Taxonomy" id="1502842"/>
    <lineage>
        <taxon>Bacteria</taxon>
        <taxon>Pseudomonadati</taxon>
        <taxon>Pseudomonadota</taxon>
        <taxon>Alphaproteobacteria</taxon>
        <taxon>Acetobacterales</taxon>
        <taxon>Acetobacteraceae</taxon>
        <taxon>Acetobacter</taxon>
    </lineage>
</organism>
<reference evidence="3 4" key="1">
    <citation type="submission" date="2022-11" db="EMBL/GenBank/DDBJ databases">
        <title>Genome sequencing of Acetobacter type strain.</title>
        <authorList>
            <person name="Heo J."/>
            <person name="Lee D."/>
            <person name="Han B.-H."/>
            <person name="Hong S.-B."/>
            <person name="Kwon S.-W."/>
        </authorList>
    </citation>
    <scope>NUCLEOTIDE SEQUENCE [LARGE SCALE GENOMIC DNA]</scope>
    <source>
        <strain evidence="3 4">KACC 21253</strain>
    </source>
</reference>
<protein>
    <submittedName>
        <fullName evidence="3">Porin</fullName>
    </submittedName>
</protein>
<evidence type="ECO:0000256" key="1">
    <source>
        <dbReference type="SAM" id="Coils"/>
    </source>
</evidence>
<evidence type="ECO:0000313" key="3">
    <source>
        <dbReference type="EMBL" id="MCX2563360.1"/>
    </source>
</evidence>
<comment type="caution">
    <text evidence="3">The sequence shown here is derived from an EMBL/GenBank/DDBJ whole genome shotgun (WGS) entry which is preliminary data.</text>
</comment>
<proteinExistence type="predicted"/>
<dbReference type="SUPFAM" id="SSF56935">
    <property type="entry name" value="Porins"/>
    <property type="match status" value="1"/>
</dbReference>
<feature type="coiled-coil region" evidence="1">
    <location>
        <begin position="27"/>
        <end position="65"/>
    </location>
</feature>
<keyword evidence="4" id="KW-1185">Reference proteome</keyword>
<evidence type="ECO:0000256" key="2">
    <source>
        <dbReference type="SAM" id="SignalP"/>
    </source>
</evidence>
<dbReference type="RefSeq" id="WP_173559087.1">
    <property type="nucleotide sequence ID" value="NZ_JAPIUZ010000002.1"/>
</dbReference>
<sequence length="551" mass="60528">MRRTVFSSGFFLFSCLATGNASAALAASSDAAEIQELRREMVAMRRELMGQISSLKVRLAKSEARTNRNNQKKIAAPAALLPATELSEQKVRHVVSGPSDPAIKFSDSASQYNILRLSEIGTPPSDRGVVESWKHFHWATQKDENVRVGGMIIGFPRGRFTIASADAAYAFSVGLALHEDIGGFFGMSPRPGETKGNFPGLTQNLRRLRLPVSFRYKNWIANVTPDWGSSSSDGKVSLYEANINYTGFSHTYVTVGYFQPRVTFYDSQSSNNFQMLERPGITNIVRNIAAGDSRFSAGALHYEKRWWIAGYFTGQSYGTRGNDSTVSDSQTGATLRVAGRPYISKNVDIHVGISALSAFKTTQNSAGRRYSPGEATEAGLTGTKLISATVSNTGPVWAAGPELGLRWRRLIMIGEYYHIGVQRSERGLPVVNFDGYYGEATYTILGKPRAYDIRQGAFSAPGVEADFDPQHGQWGALEVSGRYSVADLNDLSAGIRGGKQTVWAGGVNWYPNRHFRVMLDYNHFIVTRNQLPYNISGRNGNSVVTRLQAAF</sequence>
<feature type="chain" id="PRO_5047136836" evidence="2">
    <location>
        <begin position="24"/>
        <end position="551"/>
    </location>
</feature>
<dbReference type="Pfam" id="PF07396">
    <property type="entry name" value="Porin_O_P"/>
    <property type="match status" value="1"/>
</dbReference>
<dbReference type="Gene3D" id="2.40.160.10">
    <property type="entry name" value="Porin"/>
    <property type="match status" value="1"/>
</dbReference>
<accession>A0ABT3QDM0</accession>
<feature type="signal peptide" evidence="2">
    <location>
        <begin position="1"/>
        <end position="23"/>
    </location>
</feature>
<dbReference type="InterPro" id="IPR023614">
    <property type="entry name" value="Porin_dom_sf"/>
</dbReference>
<dbReference type="PROSITE" id="PS51257">
    <property type="entry name" value="PROKAR_LIPOPROTEIN"/>
    <property type="match status" value="1"/>
</dbReference>